<dbReference type="RefSeq" id="WP_088476138.1">
    <property type="nucleotide sequence ID" value="NZ_NIXP01000082.1"/>
</dbReference>
<protein>
    <submittedName>
        <fullName evidence="3">Isochorismatase</fullName>
    </submittedName>
</protein>
<name>A0A246KXH0_9GAMM</name>
<dbReference type="EMBL" id="NIXP01000082">
    <property type="protein sequence ID" value="OWR33261.1"/>
    <property type="molecule type" value="Genomic_DNA"/>
</dbReference>
<dbReference type="Gene3D" id="3.40.50.850">
    <property type="entry name" value="Isochorismatase-like"/>
    <property type="match status" value="1"/>
</dbReference>
<keyword evidence="1" id="KW-0378">Hydrolase</keyword>
<reference evidence="3 4" key="1">
    <citation type="submission" date="2017-06" db="EMBL/GenBank/DDBJ databases">
        <authorList>
            <person name="Kim H.J."/>
            <person name="Triplett B.A."/>
        </authorList>
    </citation>
    <scope>NUCLEOTIDE SEQUENCE [LARGE SCALE GENOMIC DNA]</scope>
    <source>
        <strain evidence="3 4">S18795</strain>
    </source>
</reference>
<dbReference type="AlphaFoldDB" id="A0A246KXH0"/>
<comment type="caution">
    <text evidence="3">The sequence shown here is derived from an EMBL/GenBank/DDBJ whole genome shotgun (WGS) entry which is preliminary data.</text>
</comment>
<dbReference type="InterPro" id="IPR036380">
    <property type="entry name" value="Isochorismatase-like_sf"/>
</dbReference>
<organism evidence="3 4">
    <name type="scientific">Stenotrophomonas pavanii</name>
    <dbReference type="NCBI Taxonomy" id="487698"/>
    <lineage>
        <taxon>Bacteria</taxon>
        <taxon>Pseudomonadati</taxon>
        <taxon>Pseudomonadota</taxon>
        <taxon>Gammaproteobacteria</taxon>
        <taxon>Lysobacterales</taxon>
        <taxon>Lysobacteraceae</taxon>
        <taxon>Stenotrophomonas</taxon>
    </lineage>
</organism>
<proteinExistence type="predicted"/>
<evidence type="ECO:0000313" key="3">
    <source>
        <dbReference type="EMBL" id="OWR33261.1"/>
    </source>
</evidence>
<dbReference type="SUPFAM" id="SSF52499">
    <property type="entry name" value="Isochorismatase-like hydrolases"/>
    <property type="match status" value="1"/>
</dbReference>
<dbReference type="CDD" id="cd00431">
    <property type="entry name" value="cysteine_hydrolases"/>
    <property type="match status" value="1"/>
</dbReference>
<dbReference type="PANTHER" id="PTHR43540">
    <property type="entry name" value="PEROXYUREIDOACRYLATE/UREIDOACRYLATE AMIDOHYDROLASE-RELATED"/>
    <property type="match status" value="1"/>
</dbReference>
<sequence>MQKHPATALLIIDMFSRFDFPGAAQLVPSAEAAASQIRRLRDRFDARQWPVIYANDNFSEWKQDFRQQVAQCMQDGGPAARIATMLSPTADHYFVLKPKHSAFLASPLPILLAKLGVRRLWLSGMTADSCVLATALDANAREFEVRVAPEAVAGLPAAKRRAMALLANSGAAQVERFRMPARG</sequence>
<dbReference type="Proteomes" id="UP000197904">
    <property type="component" value="Unassembled WGS sequence"/>
</dbReference>
<gene>
    <name evidence="3" type="ORF">CEE55_12465</name>
</gene>
<evidence type="ECO:0000313" key="4">
    <source>
        <dbReference type="Proteomes" id="UP000197904"/>
    </source>
</evidence>
<dbReference type="InterPro" id="IPR000868">
    <property type="entry name" value="Isochorismatase-like_dom"/>
</dbReference>
<evidence type="ECO:0000259" key="2">
    <source>
        <dbReference type="Pfam" id="PF00857"/>
    </source>
</evidence>
<feature type="domain" description="Isochorismatase-like" evidence="2">
    <location>
        <begin position="7"/>
        <end position="171"/>
    </location>
</feature>
<dbReference type="InterPro" id="IPR050272">
    <property type="entry name" value="Isochorismatase-like_hydrls"/>
</dbReference>
<evidence type="ECO:0000256" key="1">
    <source>
        <dbReference type="ARBA" id="ARBA00022801"/>
    </source>
</evidence>
<dbReference type="Pfam" id="PF00857">
    <property type="entry name" value="Isochorismatase"/>
    <property type="match status" value="1"/>
</dbReference>
<accession>A0A246KXH0</accession>
<dbReference type="PANTHER" id="PTHR43540:SF6">
    <property type="entry name" value="ISOCHORISMATASE-LIKE DOMAIN-CONTAINING PROTEIN"/>
    <property type="match status" value="1"/>
</dbReference>
<dbReference type="GO" id="GO:0016787">
    <property type="term" value="F:hydrolase activity"/>
    <property type="evidence" value="ECO:0007669"/>
    <property type="project" value="UniProtKB-KW"/>
</dbReference>